<gene>
    <name evidence="1" type="ORF">ACJDU8_22930</name>
</gene>
<reference evidence="1 2" key="1">
    <citation type="submission" date="2024-11" db="EMBL/GenBank/DDBJ databases">
        <authorList>
            <person name="Heng Y.C."/>
            <person name="Lim A.C.H."/>
            <person name="Lee J.K.Y."/>
            <person name="Kittelmann S."/>
        </authorList>
    </citation>
    <scope>NUCLEOTIDE SEQUENCE [LARGE SCALE GENOMIC DNA]</scope>
    <source>
        <strain evidence="1 2">WILCCON 0269</strain>
    </source>
</reference>
<evidence type="ECO:0000313" key="2">
    <source>
        <dbReference type="Proteomes" id="UP001623660"/>
    </source>
</evidence>
<dbReference type="RefSeq" id="WP_406794505.1">
    <property type="nucleotide sequence ID" value="NZ_JBJHZX010000059.1"/>
</dbReference>
<keyword evidence="2" id="KW-1185">Reference proteome</keyword>
<dbReference type="EMBL" id="JBJHZX010000059">
    <property type="protein sequence ID" value="MFL0198396.1"/>
    <property type="molecule type" value="Genomic_DNA"/>
</dbReference>
<comment type="caution">
    <text evidence="1">The sequence shown here is derived from an EMBL/GenBank/DDBJ whole genome shotgun (WGS) entry which is preliminary data.</text>
</comment>
<name>A0ABW8STK5_9CLOT</name>
<organism evidence="1 2">
    <name type="scientific">Candidatus Clostridium eludens</name>
    <dbReference type="NCBI Taxonomy" id="3381663"/>
    <lineage>
        <taxon>Bacteria</taxon>
        <taxon>Bacillati</taxon>
        <taxon>Bacillota</taxon>
        <taxon>Clostridia</taxon>
        <taxon>Eubacteriales</taxon>
        <taxon>Clostridiaceae</taxon>
        <taxon>Clostridium</taxon>
    </lineage>
</organism>
<sequence>MKIREILKEKLNQDEKLNKDKQRRGEHLSLSDIEKLMRHDCYRRVKGAVRRVR</sequence>
<evidence type="ECO:0000313" key="1">
    <source>
        <dbReference type="EMBL" id="MFL0198396.1"/>
    </source>
</evidence>
<dbReference type="Proteomes" id="UP001623660">
    <property type="component" value="Unassembled WGS sequence"/>
</dbReference>
<accession>A0ABW8STK5</accession>
<protein>
    <submittedName>
        <fullName evidence="1">Uncharacterized protein</fullName>
    </submittedName>
</protein>
<proteinExistence type="predicted"/>